<dbReference type="EMBL" id="RSAS01000144">
    <property type="protein sequence ID" value="RRR76024.1"/>
    <property type="molecule type" value="Genomic_DNA"/>
</dbReference>
<reference evidence="1 2" key="1">
    <citation type="submission" date="2018-12" db="EMBL/GenBank/DDBJ databases">
        <title>Genome Sequence of Candidatus Viridilinea halotolerans isolated from saline sulfide-rich spring.</title>
        <authorList>
            <person name="Grouzdev D.S."/>
            <person name="Burganskaya E.I."/>
            <person name="Krutkina M.S."/>
            <person name="Sukhacheva M.V."/>
            <person name="Gorlenko V.M."/>
        </authorList>
    </citation>
    <scope>NUCLEOTIDE SEQUENCE [LARGE SCALE GENOMIC DNA]</scope>
    <source>
        <strain evidence="1">Chok-6</strain>
    </source>
</reference>
<organism evidence="1 2">
    <name type="scientific">Candidatus Viridilinea halotolerans</name>
    <dbReference type="NCBI Taxonomy" id="2491704"/>
    <lineage>
        <taxon>Bacteria</taxon>
        <taxon>Bacillati</taxon>
        <taxon>Chloroflexota</taxon>
        <taxon>Chloroflexia</taxon>
        <taxon>Chloroflexales</taxon>
        <taxon>Chloroflexineae</taxon>
        <taxon>Oscillochloridaceae</taxon>
        <taxon>Candidatus Viridilinea</taxon>
    </lineage>
</organism>
<accession>A0A426U7P8</accession>
<sequence>MTPSELPQVVSDITGTTGMQIIRAIVAGERDPVMLAQLRHARCHSSRETIAKALTGQYRAEHVFALTQSLILYDCYTAQIAACDAQMEQQYAAMQPSKGFICSGKGFPMQ</sequence>
<name>A0A426U7P8_9CHLR</name>
<dbReference type="Proteomes" id="UP000280307">
    <property type="component" value="Unassembled WGS sequence"/>
</dbReference>
<dbReference type="AlphaFoldDB" id="A0A426U7P8"/>
<comment type="caution">
    <text evidence="1">The sequence shown here is derived from an EMBL/GenBank/DDBJ whole genome shotgun (WGS) entry which is preliminary data.</text>
</comment>
<gene>
    <name evidence="1" type="ORF">EI684_03670</name>
</gene>
<evidence type="ECO:0000313" key="1">
    <source>
        <dbReference type="EMBL" id="RRR76024.1"/>
    </source>
</evidence>
<evidence type="ECO:0000313" key="2">
    <source>
        <dbReference type="Proteomes" id="UP000280307"/>
    </source>
</evidence>
<proteinExistence type="predicted"/>
<protein>
    <submittedName>
        <fullName evidence="1">Uncharacterized protein</fullName>
    </submittedName>
</protein>